<dbReference type="Gene3D" id="3.40.10.10">
    <property type="entry name" value="DNA Methylphosphotriester Repair Domain"/>
    <property type="match status" value="1"/>
</dbReference>
<accession>A0A806TYI6</accession>
<dbReference type="RefSeq" id="WP_021349197.1">
    <property type="nucleotide sequence ID" value="NZ_CP011536.1"/>
</dbReference>
<feature type="transmembrane region" description="Helical" evidence="2">
    <location>
        <begin position="29"/>
        <end position="49"/>
    </location>
</feature>
<feature type="region of interest" description="Disordered" evidence="1">
    <location>
        <begin position="104"/>
        <end position="159"/>
    </location>
</feature>
<dbReference type="AlphaFoldDB" id="A0A806TYI6"/>
<organism evidence="3 4">
    <name type="scientific">Limosilactobacillus fermentum 3872</name>
    <dbReference type="NCBI Taxonomy" id="1381124"/>
    <lineage>
        <taxon>Bacteria</taxon>
        <taxon>Bacillati</taxon>
        <taxon>Bacillota</taxon>
        <taxon>Bacilli</taxon>
        <taxon>Lactobacillales</taxon>
        <taxon>Lactobacillaceae</taxon>
        <taxon>Limosilactobacillus</taxon>
    </lineage>
</organism>
<evidence type="ECO:0000256" key="2">
    <source>
        <dbReference type="SAM" id="Phobius"/>
    </source>
</evidence>
<reference evidence="3 4" key="1">
    <citation type="journal article" date="2013" name="Genome Announc.">
        <title>Draft Genome Sequence of Lactobacillus fermentum Strain 3872.</title>
        <authorList>
            <person name="Karlyshev A.V."/>
            <person name="Raju K."/>
            <person name="Abramov V.M."/>
        </authorList>
    </citation>
    <scope>NUCLEOTIDE SEQUENCE [LARGE SCALE GENOMIC DNA]</scope>
    <source>
        <strain evidence="3 4">3872</strain>
    </source>
</reference>
<gene>
    <name evidence="3" type="ORF">N573_011390</name>
</gene>
<dbReference type="Proteomes" id="UP000016629">
    <property type="component" value="Chromosome"/>
</dbReference>
<reference evidence="3 4" key="2">
    <citation type="journal article" name="FEMS Microbiol. Lett.">
        <title>Lactobacillus fermentum 3872 genome sequencing reveals plasmid and chromosomal genes potentially involved in a probiotic activity.</title>
        <authorList>
            <person name="Lehri B."/>
            <person name="Seddon A.M."/>
            <person name="Karlyshev A.V."/>
        </authorList>
    </citation>
    <scope>NUCLEOTIDE SEQUENCE [LARGE SCALE GENOMIC DNA]</scope>
    <source>
        <strain evidence="3 4">3872</strain>
    </source>
</reference>
<dbReference type="InterPro" id="IPR035451">
    <property type="entry name" value="Ada-like_dom_sf"/>
</dbReference>
<keyword evidence="2" id="KW-1133">Transmembrane helix</keyword>
<feature type="compositionally biased region" description="Low complexity" evidence="1">
    <location>
        <begin position="104"/>
        <end position="128"/>
    </location>
</feature>
<protein>
    <recommendedName>
        <fullName evidence="5">DNA-entry nuclease</fullName>
    </recommendedName>
</protein>
<evidence type="ECO:0008006" key="5">
    <source>
        <dbReference type="Google" id="ProtNLM"/>
    </source>
</evidence>
<keyword evidence="2" id="KW-0812">Transmembrane</keyword>
<feature type="compositionally biased region" description="Low complexity" evidence="1">
    <location>
        <begin position="142"/>
        <end position="159"/>
    </location>
</feature>
<keyword evidence="2" id="KW-0472">Membrane</keyword>
<dbReference type="EMBL" id="CP011536">
    <property type="protein sequence ID" value="AKM52198.1"/>
    <property type="molecule type" value="Genomic_DNA"/>
</dbReference>
<proteinExistence type="predicted"/>
<evidence type="ECO:0000313" key="4">
    <source>
        <dbReference type="Proteomes" id="UP000016629"/>
    </source>
</evidence>
<dbReference type="SUPFAM" id="SSF57884">
    <property type="entry name" value="Ada DNA repair protein, N-terminal domain (N-Ada 10)"/>
    <property type="match status" value="1"/>
</dbReference>
<evidence type="ECO:0000313" key="3">
    <source>
        <dbReference type="EMBL" id="AKM52198.1"/>
    </source>
</evidence>
<name>A0A806TYI6_LIMFE</name>
<evidence type="ECO:0000256" key="1">
    <source>
        <dbReference type="SAM" id="MobiDB-lite"/>
    </source>
</evidence>
<sequence length="205" mass="21585">MKIIIVTLCLLTIGTLLWSLKQGNHAKRPFWWRLTLIIATLTLFTAAIGTTTNVDAAQKPTVIIKKLGHSSMVKESKAHDSLLVKRDSLSAKLASLKEQLSAAESSSSEEASSKEAAASAQAASASQARANATDADTQPSYGAATSTTTAGTVATGNGSNVIIGDARSKKYHLPTQATYHIKAGNTVYFSTEQEAINAGYTKSGR</sequence>